<dbReference type="Pfam" id="PF06445">
    <property type="entry name" value="GyrI-like"/>
    <property type="match status" value="1"/>
</dbReference>
<name>A0A892ZHR7_9NEIS</name>
<dbReference type="GO" id="GO:0003700">
    <property type="term" value="F:DNA-binding transcription factor activity"/>
    <property type="evidence" value="ECO:0007669"/>
    <property type="project" value="InterPro"/>
</dbReference>
<accession>A0A892ZHR7</accession>
<dbReference type="PANTHER" id="PTHR40055">
    <property type="entry name" value="TRANSCRIPTIONAL REGULATOR YGIV-RELATED"/>
    <property type="match status" value="1"/>
</dbReference>
<dbReference type="EMBL" id="CP069798">
    <property type="protein sequence ID" value="QRQ81276.1"/>
    <property type="molecule type" value="Genomic_DNA"/>
</dbReference>
<dbReference type="PRINTS" id="PR00032">
    <property type="entry name" value="HTHARAC"/>
</dbReference>
<reference evidence="5" key="1">
    <citation type="submission" date="2021-02" db="EMBL/GenBank/DDBJ databases">
        <title>Neisseriaceae sp. 26B isolated from the cloaca of a Common Toad-headed Turtle (Mesoclemmys nasuta).</title>
        <authorList>
            <person name="Spergser J."/>
            <person name="Busse H.-J."/>
        </authorList>
    </citation>
    <scope>NUCLEOTIDE SEQUENCE</scope>
    <source>
        <strain evidence="5">26B</strain>
    </source>
</reference>
<dbReference type="InterPro" id="IPR018060">
    <property type="entry name" value="HTH_AraC"/>
</dbReference>
<dbReference type="InterPro" id="IPR011256">
    <property type="entry name" value="Reg_factor_effector_dom_sf"/>
</dbReference>
<organism evidence="5 6">
    <name type="scientific">Paralysiella testudinis</name>
    <dbReference type="NCBI Taxonomy" id="2809020"/>
    <lineage>
        <taxon>Bacteria</taxon>
        <taxon>Pseudomonadati</taxon>
        <taxon>Pseudomonadota</taxon>
        <taxon>Betaproteobacteria</taxon>
        <taxon>Neisseriales</taxon>
        <taxon>Neisseriaceae</taxon>
        <taxon>Paralysiella</taxon>
    </lineage>
</organism>
<keyword evidence="6" id="KW-1185">Reference proteome</keyword>
<dbReference type="InterPro" id="IPR009057">
    <property type="entry name" value="Homeodomain-like_sf"/>
</dbReference>
<dbReference type="SUPFAM" id="SSF46689">
    <property type="entry name" value="Homeodomain-like"/>
    <property type="match status" value="2"/>
</dbReference>
<dbReference type="InterPro" id="IPR029442">
    <property type="entry name" value="GyrI-like"/>
</dbReference>
<keyword evidence="2" id="KW-0238">DNA-binding</keyword>
<protein>
    <submittedName>
        <fullName evidence="5">AraC family transcriptional regulator</fullName>
    </submittedName>
</protein>
<keyword evidence="3" id="KW-0804">Transcription</keyword>
<dbReference type="SMART" id="SM00342">
    <property type="entry name" value="HTH_ARAC"/>
    <property type="match status" value="1"/>
</dbReference>
<dbReference type="Gene3D" id="1.10.10.60">
    <property type="entry name" value="Homeodomain-like"/>
    <property type="match status" value="2"/>
</dbReference>
<evidence type="ECO:0000256" key="2">
    <source>
        <dbReference type="ARBA" id="ARBA00023125"/>
    </source>
</evidence>
<evidence type="ECO:0000256" key="3">
    <source>
        <dbReference type="ARBA" id="ARBA00023163"/>
    </source>
</evidence>
<dbReference type="SUPFAM" id="SSF55136">
    <property type="entry name" value="Probable bacterial effector-binding domain"/>
    <property type="match status" value="1"/>
</dbReference>
<gene>
    <name evidence="5" type="ORF">JQU52_11210</name>
</gene>
<evidence type="ECO:0000256" key="1">
    <source>
        <dbReference type="ARBA" id="ARBA00023015"/>
    </source>
</evidence>
<sequence length="311" mass="34741">MNPCDSRAEYESRMHRVLAYIDQHLDKPLDLATLAEVAHFSSFHFHRLFAAWMGETLGDYLRRRRIEVAAIKLLAQPRVKILHIALSVGFGSAEAFSRAFRIRFGCSPSAWREQQTSQRHAKSNFGQINSKQSQALPTPLAEHSISSNIHQEMIMQVILVDRKPATVAYLRHLGSYGASVARFWQESYVPWAAMNKLGADHARYGIAHDNPDVTDAAQCRYDAGAEVPPDFVLTGGALKQTIPGGKYAVLRFKGTAAHIGEAWASLLRDWLPSSGLQLDARPCFEYYPQGAAFDEETGYFECELCLPVTSL</sequence>
<proteinExistence type="predicted"/>
<dbReference type="InterPro" id="IPR010499">
    <property type="entry name" value="AraC_E-bd"/>
</dbReference>
<dbReference type="InterPro" id="IPR050908">
    <property type="entry name" value="SmbC-like"/>
</dbReference>
<evidence type="ECO:0000313" key="5">
    <source>
        <dbReference type="EMBL" id="QRQ81276.1"/>
    </source>
</evidence>
<feature type="domain" description="HTH araC/xylS-type" evidence="4">
    <location>
        <begin position="15"/>
        <end position="114"/>
    </location>
</feature>
<dbReference type="AlphaFoldDB" id="A0A892ZHR7"/>
<dbReference type="InterPro" id="IPR020449">
    <property type="entry name" value="Tscrpt_reg_AraC-type_HTH"/>
</dbReference>
<dbReference type="GO" id="GO:0043565">
    <property type="term" value="F:sequence-specific DNA binding"/>
    <property type="evidence" value="ECO:0007669"/>
    <property type="project" value="InterPro"/>
</dbReference>
<evidence type="ECO:0000259" key="4">
    <source>
        <dbReference type="PROSITE" id="PS01124"/>
    </source>
</evidence>
<dbReference type="Proteomes" id="UP000653156">
    <property type="component" value="Chromosome"/>
</dbReference>
<dbReference type="PANTHER" id="PTHR40055:SF1">
    <property type="entry name" value="TRANSCRIPTIONAL REGULATOR YGIV-RELATED"/>
    <property type="match status" value="1"/>
</dbReference>
<dbReference type="Pfam" id="PF12833">
    <property type="entry name" value="HTH_18"/>
    <property type="match status" value="1"/>
</dbReference>
<dbReference type="RefSeq" id="WP_230338568.1">
    <property type="nucleotide sequence ID" value="NZ_CP069798.1"/>
</dbReference>
<dbReference type="KEGG" id="ptes:JQU52_11210"/>
<dbReference type="PROSITE" id="PS01124">
    <property type="entry name" value="HTH_ARAC_FAMILY_2"/>
    <property type="match status" value="1"/>
</dbReference>
<keyword evidence="1" id="KW-0805">Transcription regulation</keyword>
<evidence type="ECO:0000313" key="6">
    <source>
        <dbReference type="Proteomes" id="UP000653156"/>
    </source>
</evidence>
<dbReference type="Gene3D" id="3.20.80.10">
    <property type="entry name" value="Regulatory factor, effector binding domain"/>
    <property type="match status" value="1"/>
</dbReference>
<dbReference type="SMART" id="SM00871">
    <property type="entry name" value="AraC_E_bind"/>
    <property type="match status" value="1"/>
</dbReference>